<name>A0A1R1BN66_PAEAM</name>
<reference evidence="1 2" key="1">
    <citation type="submission" date="2016-11" db="EMBL/GenBank/DDBJ databases">
        <title>Paenibacillus species isolates.</title>
        <authorList>
            <person name="Beno S.M."/>
        </authorList>
    </citation>
    <scope>NUCLEOTIDE SEQUENCE [LARGE SCALE GENOMIC DNA]</scope>
    <source>
        <strain evidence="1 2">FSL H8-0246</strain>
    </source>
</reference>
<dbReference type="AlphaFoldDB" id="A0A1R1BN66"/>
<protein>
    <submittedName>
        <fullName evidence="1">Uncharacterized protein</fullName>
    </submittedName>
</protein>
<sequence length="245" mass="29212">MSSLISTMEQEFEKLQQMDGMKIEFIEKNKVLMRKIFGYIFVLNYLKNKAETKRYFNIEFHMTFSLLLESIYALLSGQCRAALLLLRSAQEANYKFVLERERQLMLDKDPTILFESLDYRFGETKRKFAEDLHRCLDDNKFKEYFTSLDRGLTLYKELSAIVHSGTKSLPVISVEYFSHLHEETIIDSDKFFELFISVMNNIFILNYFMLRESLQNWDYYSLYNLLNLLHGDKRTKTLISIVKHN</sequence>
<evidence type="ECO:0000313" key="1">
    <source>
        <dbReference type="EMBL" id="OMF11155.1"/>
    </source>
</evidence>
<evidence type="ECO:0000313" key="2">
    <source>
        <dbReference type="Proteomes" id="UP000187134"/>
    </source>
</evidence>
<dbReference type="EMBL" id="MRTJ01000011">
    <property type="protein sequence ID" value="OMF11155.1"/>
    <property type="molecule type" value="Genomic_DNA"/>
</dbReference>
<dbReference type="OrthoDB" id="2988133at2"/>
<gene>
    <name evidence="1" type="ORF">BK131_22250</name>
</gene>
<proteinExistence type="predicted"/>
<accession>A0A1R1BN66</accession>
<dbReference type="Proteomes" id="UP000187134">
    <property type="component" value="Unassembled WGS sequence"/>
</dbReference>
<comment type="caution">
    <text evidence="1">The sequence shown here is derived from an EMBL/GenBank/DDBJ whole genome shotgun (WGS) entry which is preliminary data.</text>
</comment>
<organism evidence="1 2">
    <name type="scientific">Paenibacillus amylolyticus</name>
    <dbReference type="NCBI Taxonomy" id="1451"/>
    <lineage>
        <taxon>Bacteria</taxon>
        <taxon>Bacillati</taxon>
        <taxon>Bacillota</taxon>
        <taxon>Bacilli</taxon>
        <taxon>Bacillales</taxon>
        <taxon>Paenibacillaceae</taxon>
        <taxon>Paenibacillus</taxon>
    </lineage>
</organism>